<dbReference type="PANTHER" id="PTHR28006:SF1">
    <property type="entry name" value="MONOPOLIN COMPLEX SUBUNIT CSM1"/>
    <property type="match status" value="1"/>
</dbReference>
<dbReference type="GO" id="GO:0072686">
    <property type="term" value="C:mitotic spindle"/>
    <property type="evidence" value="ECO:0007669"/>
    <property type="project" value="TreeGrafter"/>
</dbReference>
<keyword evidence="1" id="KW-0175">Coiled coil</keyword>
<dbReference type="GO" id="GO:0045144">
    <property type="term" value="P:meiotic sister chromatid segregation"/>
    <property type="evidence" value="ECO:0007669"/>
    <property type="project" value="TreeGrafter"/>
</dbReference>
<proteinExistence type="predicted"/>
<dbReference type="GO" id="GO:0034506">
    <property type="term" value="C:chromosome, centromeric core domain"/>
    <property type="evidence" value="ECO:0007669"/>
    <property type="project" value="TreeGrafter"/>
</dbReference>
<dbReference type="Gene3D" id="3.90.1150.80">
    <property type="match status" value="1"/>
</dbReference>
<dbReference type="GO" id="GO:0005730">
    <property type="term" value="C:nucleolus"/>
    <property type="evidence" value="ECO:0007669"/>
    <property type="project" value="TreeGrafter"/>
</dbReference>
<sequence length="321" mass="37667">MNPFSSQYDKARSNLAQINLSKSEMNAVKRPTYDMISSDYPTKKIRQEMLSDNPVYNDFNQPVSSSFPYRRTTTRESNLPETNYYSQPTQMLESRYYDHVPIRETAEEENSRLREQNGILRSKLTAVMEDFQQLSALRHTEPEKALLDQEQIIQEINQNSKILNEKIQILEEVLGKLAEEDTSMPIKTDSKETPEIRAKMKKMLKQQSEITEKEKKLKQENMILRELTGLIVKETKTNNEGVQYVYNLSGRNGSFDFSLFIPNQESKQVSYSPMLQAQHNTAILSRLPDFLRSDIEFDRRQLNRFFWRLSSVLYEESNDKM</sequence>
<dbReference type="InterPro" id="IPR020981">
    <property type="entry name" value="Csm1/Pcs1_C"/>
</dbReference>
<dbReference type="InterPro" id="IPR038608">
    <property type="entry name" value="Csm1/Pcs1_C_sf"/>
</dbReference>
<organism evidence="3 4">
    <name type="scientific">Rhizopus oryzae</name>
    <name type="common">Mucormycosis agent</name>
    <name type="synonym">Rhizopus arrhizus var. delemar</name>
    <dbReference type="NCBI Taxonomy" id="64495"/>
    <lineage>
        <taxon>Eukaryota</taxon>
        <taxon>Fungi</taxon>
        <taxon>Fungi incertae sedis</taxon>
        <taxon>Mucoromycota</taxon>
        <taxon>Mucoromycotina</taxon>
        <taxon>Mucoromycetes</taxon>
        <taxon>Mucorales</taxon>
        <taxon>Mucorineae</taxon>
        <taxon>Rhizopodaceae</taxon>
        <taxon>Rhizopus</taxon>
    </lineage>
</organism>
<accession>A0A9P6YAX5</accession>
<protein>
    <recommendedName>
        <fullName evidence="2">Monopolin complex subunit Csm1/Pcs1 C-terminal domain-containing protein</fullName>
    </recommendedName>
</protein>
<dbReference type="GO" id="GO:0051315">
    <property type="term" value="P:attachment of mitotic spindle microtubules to kinetochore"/>
    <property type="evidence" value="ECO:0007669"/>
    <property type="project" value="TreeGrafter"/>
</dbReference>
<dbReference type="EMBL" id="JAANIT010000940">
    <property type="protein sequence ID" value="KAG1543338.1"/>
    <property type="molecule type" value="Genomic_DNA"/>
</dbReference>
<feature type="domain" description="Monopolin complex subunit Csm1/Pcs1 C-terminal" evidence="2">
    <location>
        <begin position="223"/>
        <end position="299"/>
    </location>
</feature>
<dbReference type="AlphaFoldDB" id="A0A9P6YAX5"/>
<evidence type="ECO:0000259" key="2">
    <source>
        <dbReference type="Pfam" id="PF12539"/>
    </source>
</evidence>
<feature type="coiled-coil region" evidence="1">
    <location>
        <begin position="103"/>
        <end position="221"/>
    </location>
</feature>
<dbReference type="CDD" id="cd23787">
    <property type="entry name" value="RWD_CSM1"/>
    <property type="match status" value="1"/>
</dbReference>
<dbReference type="InterPro" id="IPR040349">
    <property type="entry name" value="Csm1/Pcs1"/>
</dbReference>
<comment type="caution">
    <text evidence="3">The sequence shown here is derived from an EMBL/GenBank/DDBJ whole genome shotgun (WGS) entry which is preliminary data.</text>
</comment>
<name>A0A9P6YAX5_RHIOR</name>
<reference evidence="3" key="1">
    <citation type="journal article" date="2020" name="Microb. Genom.">
        <title>Genetic diversity of clinical and environmental Mucorales isolates obtained from an investigation of mucormycosis cases among solid organ transplant recipients.</title>
        <authorList>
            <person name="Nguyen M.H."/>
            <person name="Kaul D."/>
            <person name="Muto C."/>
            <person name="Cheng S.J."/>
            <person name="Richter R.A."/>
            <person name="Bruno V.M."/>
            <person name="Liu G."/>
            <person name="Beyhan S."/>
            <person name="Sundermann A.J."/>
            <person name="Mounaud S."/>
            <person name="Pasculle A.W."/>
            <person name="Nierman W.C."/>
            <person name="Driscoll E."/>
            <person name="Cumbie R."/>
            <person name="Clancy C.J."/>
            <person name="Dupont C.L."/>
        </authorList>
    </citation>
    <scope>NUCLEOTIDE SEQUENCE</scope>
    <source>
        <strain evidence="3">GL16</strain>
    </source>
</reference>
<evidence type="ECO:0000313" key="3">
    <source>
        <dbReference type="EMBL" id="KAG1543338.1"/>
    </source>
</evidence>
<dbReference type="GO" id="GO:1990644">
    <property type="term" value="F:microtubule site clamp"/>
    <property type="evidence" value="ECO:0007669"/>
    <property type="project" value="TreeGrafter"/>
</dbReference>
<gene>
    <name evidence="3" type="ORF">G6F51_006735</name>
</gene>
<dbReference type="OrthoDB" id="2431049at2759"/>
<evidence type="ECO:0000313" key="4">
    <source>
        <dbReference type="Proteomes" id="UP000717996"/>
    </source>
</evidence>
<dbReference type="Proteomes" id="UP000717996">
    <property type="component" value="Unassembled WGS sequence"/>
</dbReference>
<dbReference type="PANTHER" id="PTHR28006">
    <property type="entry name" value="MONOPOLIN COMPLEX SUBUNIT CSM1"/>
    <property type="match status" value="1"/>
</dbReference>
<dbReference type="Pfam" id="PF12539">
    <property type="entry name" value="Csm1"/>
    <property type="match status" value="1"/>
</dbReference>
<evidence type="ECO:0000256" key="1">
    <source>
        <dbReference type="SAM" id="Coils"/>
    </source>
</evidence>
<dbReference type="GO" id="GO:0033551">
    <property type="term" value="C:monopolin complex"/>
    <property type="evidence" value="ECO:0007669"/>
    <property type="project" value="InterPro"/>
</dbReference>